<dbReference type="AlphaFoldDB" id="A0A2A6LSN5"/>
<dbReference type="GeneID" id="48977887"/>
<dbReference type="EMBL" id="NWTC01000020">
    <property type="protein sequence ID" value="PDT45561.1"/>
    <property type="molecule type" value="Genomic_DNA"/>
</dbReference>
<dbReference type="RefSeq" id="WP_086018612.1">
    <property type="nucleotide sequence ID" value="NZ_BJNI01000015.1"/>
</dbReference>
<dbReference type="Proteomes" id="UP000220353">
    <property type="component" value="Unassembled WGS sequence"/>
</dbReference>
<evidence type="ECO:0000313" key="3">
    <source>
        <dbReference type="Proteomes" id="UP000220353"/>
    </source>
</evidence>
<comment type="caution">
    <text evidence="2">The sequence shown here is derived from an EMBL/GenBank/DDBJ whole genome shotgun (WGS) entry which is preliminary data.</text>
</comment>
<feature type="transmembrane region" description="Helical" evidence="1">
    <location>
        <begin position="25"/>
        <end position="43"/>
    </location>
</feature>
<gene>
    <name evidence="2" type="ORF">CO661_22850</name>
</gene>
<name>A0A2A6LSN5_RHIFR</name>
<evidence type="ECO:0000313" key="2">
    <source>
        <dbReference type="EMBL" id="PDT45561.1"/>
    </source>
</evidence>
<keyword evidence="1" id="KW-0472">Membrane</keyword>
<keyword evidence="1" id="KW-0812">Transmembrane</keyword>
<evidence type="ECO:0000256" key="1">
    <source>
        <dbReference type="SAM" id="Phobius"/>
    </source>
</evidence>
<protein>
    <submittedName>
        <fullName evidence="2">Uncharacterized protein</fullName>
    </submittedName>
</protein>
<proteinExistence type="predicted"/>
<sequence length="46" mass="4945">MTYKRRRPHAIAIARADATRPQGELIAFAATIALFATAALAIFSSI</sequence>
<reference evidence="2 3" key="1">
    <citation type="submission" date="2017-09" db="EMBL/GenBank/DDBJ databases">
        <title>Comparative genomics of rhizobia isolated from Phaseolus vulgaris in China.</title>
        <authorList>
            <person name="Tong W."/>
        </authorList>
    </citation>
    <scope>NUCLEOTIDE SEQUENCE [LARGE SCALE GENOMIC DNA]</scope>
    <source>
        <strain evidence="2 3">PCH1</strain>
    </source>
</reference>
<keyword evidence="1" id="KW-1133">Transmembrane helix</keyword>
<accession>A0A2A6LSN5</accession>
<organism evidence="2 3">
    <name type="scientific">Rhizobium fredii</name>
    <name type="common">Sinorhizobium fredii</name>
    <dbReference type="NCBI Taxonomy" id="380"/>
    <lineage>
        <taxon>Bacteria</taxon>
        <taxon>Pseudomonadati</taxon>
        <taxon>Pseudomonadota</taxon>
        <taxon>Alphaproteobacteria</taxon>
        <taxon>Hyphomicrobiales</taxon>
        <taxon>Rhizobiaceae</taxon>
        <taxon>Sinorhizobium/Ensifer group</taxon>
        <taxon>Sinorhizobium</taxon>
    </lineage>
</organism>